<evidence type="ECO:0000256" key="5">
    <source>
        <dbReference type="ARBA" id="ARBA00022691"/>
    </source>
</evidence>
<feature type="domain" description="RlmI-like PUA" evidence="8">
    <location>
        <begin position="11"/>
        <end position="73"/>
    </location>
</feature>
<dbReference type="InterPro" id="IPR036974">
    <property type="entry name" value="PUA_sf"/>
</dbReference>
<evidence type="ECO:0000256" key="4">
    <source>
        <dbReference type="ARBA" id="ARBA00022679"/>
    </source>
</evidence>
<dbReference type="InterPro" id="IPR041532">
    <property type="entry name" value="RlmI-like_PUA"/>
</dbReference>
<comment type="similarity">
    <text evidence="6">Belongs to the methyltransferase superfamily. RlmI family.</text>
</comment>
<organism evidence="9 10">
    <name type="scientific">Luteibaculum oceani</name>
    <dbReference type="NCBI Taxonomy" id="1294296"/>
    <lineage>
        <taxon>Bacteria</taxon>
        <taxon>Pseudomonadati</taxon>
        <taxon>Bacteroidota</taxon>
        <taxon>Flavobacteriia</taxon>
        <taxon>Flavobacteriales</taxon>
        <taxon>Luteibaculaceae</taxon>
        <taxon>Luteibaculum</taxon>
    </lineage>
</organism>
<evidence type="ECO:0000259" key="7">
    <source>
        <dbReference type="Pfam" id="PF10672"/>
    </source>
</evidence>
<dbReference type="CDD" id="cd02440">
    <property type="entry name" value="AdoMet_MTases"/>
    <property type="match status" value="1"/>
</dbReference>
<dbReference type="SUPFAM" id="SSF53335">
    <property type="entry name" value="S-adenosyl-L-methionine-dependent methyltransferases"/>
    <property type="match status" value="1"/>
</dbReference>
<dbReference type="GO" id="GO:0008168">
    <property type="term" value="F:methyltransferase activity"/>
    <property type="evidence" value="ECO:0007669"/>
    <property type="project" value="UniProtKB-KW"/>
</dbReference>
<dbReference type="AlphaFoldDB" id="A0A5C6UVR8"/>
<dbReference type="InterPro" id="IPR019614">
    <property type="entry name" value="SAM-dep_methyl-trfase"/>
</dbReference>
<dbReference type="GO" id="GO:0003723">
    <property type="term" value="F:RNA binding"/>
    <property type="evidence" value="ECO:0007669"/>
    <property type="project" value="InterPro"/>
</dbReference>
<dbReference type="Proteomes" id="UP000321168">
    <property type="component" value="Unassembled WGS sequence"/>
</dbReference>
<feature type="domain" description="S-adenosylmethionine-dependent methyltransferase" evidence="7">
    <location>
        <begin position="184"/>
        <end position="355"/>
    </location>
</feature>
<evidence type="ECO:0000313" key="9">
    <source>
        <dbReference type="EMBL" id="TXC76236.1"/>
    </source>
</evidence>
<evidence type="ECO:0000256" key="1">
    <source>
        <dbReference type="ARBA" id="ARBA00004496"/>
    </source>
</evidence>
<dbReference type="Pfam" id="PF17785">
    <property type="entry name" value="PUA_3"/>
    <property type="match status" value="1"/>
</dbReference>
<evidence type="ECO:0000256" key="3">
    <source>
        <dbReference type="ARBA" id="ARBA00022603"/>
    </source>
</evidence>
<accession>A0A5C6UVR8</accession>
<dbReference type="Gene3D" id="3.30.750.80">
    <property type="entry name" value="RNA methyltransferase domain (HRMD) like"/>
    <property type="match status" value="1"/>
</dbReference>
<protein>
    <submittedName>
        <fullName evidence="9">Class I SAM-dependent rRNA methyltransferase</fullName>
    </submittedName>
</protein>
<dbReference type="EMBL" id="VORB01000010">
    <property type="protein sequence ID" value="TXC76236.1"/>
    <property type="molecule type" value="Genomic_DNA"/>
</dbReference>
<name>A0A5C6UVR8_9FLAO</name>
<dbReference type="InterPro" id="IPR015947">
    <property type="entry name" value="PUA-like_sf"/>
</dbReference>
<dbReference type="PANTHER" id="PTHR42873:SF1">
    <property type="entry name" value="S-ADENOSYLMETHIONINE-DEPENDENT METHYLTRANSFERASE DOMAIN-CONTAINING PROTEIN"/>
    <property type="match status" value="1"/>
</dbReference>
<keyword evidence="5" id="KW-0949">S-adenosyl-L-methionine</keyword>
<keyword evidence="2" id="KW-0963">Cytoplasm</keyword>
<keyword evidence="10" id="KW-1185">Reference proteome</keyword>
<dbReference type="PANTHER" id="PTHR42873">
    <property type="entry name" value="RIBOSOMAL RNA LARGE SUBUNIT METHYLTRANSFERASE"/>
    <property type="match status" value="1"/>
</dbReference>
<dbReference type="PROSITE" id="PS50890">
    <property type="entry name" value="PUA"/>
    <property type="match status" value="1"/>
</dbReference>
<sequence length="398" mass="44583">MEKLNIAAVATLKTKKDQSIRRYHPWVFSGAVKSWEGEPIDGDVVEVRSNKGGLLGYGYFQDQSTICIRMITFGDNTPSTSFWTDSLEKAWRRREKLGLVENNETNMYRLVFAEGDGLPGLIIDMYDGHAVMQAYSIATYHIKDIVVEFLKNKLGSKLKSVYVKMPEHIKTLHGVDEELVYGNEISECIAKENGTKYHINWETGQKTGFFIDQRDNRKWLGSISKGKKVLNTFCYTGGFSIEALKGGAAEVHSLDSSETALQELERNLALNGLENANHKTIKADAVDYIKSMETDYDIIVLDPPAFAKSISSRHKAIQGYKRLNARAIEHIKPGGLILTFSCSQVVDKFLFNSTVLAAAIPTGREIKVLGQLHQPADHPYSIYHPEGEYLKGLVIQVD</sequence>
<dbReference type="OrthoDB" id="9805492at2"/>
<dbReference type="CDD" id="cd11572">
    <property type="entry name" value="RlmI_M_like"/>
    <property type="match status" value="1"/>
</dbReference>
<dbReference type="InterPro" id="IPR029063">
    <property type="entry name" value="SAM-dependent_MTases_sf"/>
</dbReference>
<evidence type="ECO:0000313" key="10">
    <source>
        <dbReference type="Proteomes" id="UP000321168"/>
    </source>
</evidence>
<comment type="caution">
    <text evidence="9">The sequence shown here is derived from an EMBL/GenBank/DDBJ whole genome shotgun (WGS) entry which is preliminary data.</text>
</comment>
<dbReference type="SUPFAM" id="SSF88697">
    <property type="entry name" value="PUA domain-like"/>
    <property type="match status" value="1"/>
</dbReference>
<dbReference type="GO" id="GO:0032259">
    <property type="term" value="P:methylation"/>
    <property type="evidence" value="ECO:0007669"/>
    <property type="project" value="UniProtKB-KW"/>
</dbReference>
<proteinExistence type="inferred from homology"/>
<keyword evidence="3 9" id="KW-0489">Methyltransferase</keyword>
<evidence type="ECO:0000259" key="8">
    <source>
        <dbReference type="Pfam" id="PF17785"/>
    </source>
</evidence>
<dbReference type="Gene3D" id="2.30.130.10">
    <property type="entry name" value="PUA domain"/>
    <property type="match status" value="1"/>
</dbReference>
<keyword evidence="4 9" id="KW-0808">Transferase</keyword>
<gene>
    <name evidence="9" type="ORF">FRX97_10845</name>
</gene>
<evidence type="ECO:0000256" key="2">
    <source>
        <dbReference type="ARBA" id="ARBA00022490"/>
    </source>
</evidence>
<evidence type="ECO:0000256" key="6">
    <source>
        <dbReference type="ARBA" id="ARBA00038091"/>
    </source>
</evidence>
<comment type="subcellular location">
    <subcellularLocation>
        <location evidence="1">Cytoplasm</location>
    </subcellularLocation>
</comment>
<dbReference type="Pfam" id="PF10672">
    <property type="entry name" value="Methyltrans_SAM"/>
    <property type="match status" value="1"/>
</dbReference>
<dbReference type="RefSeq" id="WP_147015238.1">
    <property type="nucleotide sequence ID" value="NZ_VORB01000010.1"/>
</dbReference>
<dbReference type="Gene3D" id="3.40.50.150">
    <property type="entry name" value="Vaccinia Virus protein VP39"/>
    <property type="match status" value="1"/>
</dbReference>
<dbReference type="GO" id="GO:0005737">
    <property type="term" value="C:cytoplasm"/>
    <property type="evidence" value="ECO:0007669"/>
    <property type="project" value="UniProtKB-SubCell"/>
</dbReference>
<dbReference type="CDD" id="cd21153">
    <property type="entry name" value="PUA_RlmI"/>
    <property type="match status" value="1"/>
</dbReference>
<reference evidence="9 10" key="1">
    <citation type="submission" date="2019-08" db="EMBL/GenBank/DDBJ databases">
        <title>Genome of Luteibaculum oceani JCM 18817.</title>
        <authorList>
            <person name="Bowman J.P."/>
        </authorList>
    </citation>
    <scope>NUCLEOTIDE SEQUENCE [LARGE SCALE GENOMIC DNA]</scope>
    <source>
        <strain evidence="9 10">JCM 18817</strain>
    </source>
</reference>